<gene>
    <name evidence="1" type="ORF">Q7A36_38035</name>
</gene>
<evidence type="ECO:0000313" key="2">
    <source>
        <dbReference type="Proteomes" id="UP001243009"/>
    </source>
</evidence>
<dbReference type="InterPro" id="IPR009057">
    <property type="entry name" value="Homeodomain-like_sf"/>
</dbReference>
<organism evidence="1 2">
    <name type="scientific">Paracraurococcus lichenis</name>
    <dbReference type="NCBI Taxonomy" id="3064888"/>
    <lineage>
        <taxon>Bacteria</taxon>
        <taxon>Pseudomonadati</taxon>
        <taxon>Pseudomonadota</taxon>
        <taxon>Alphaproteobacteria</taxon>
        <taxon>Acetobacterales</taxon>
        <taxon>Roseomonadaceae</taxon>
        <taxon>Paracraurococcus</taxon>
    </lineage>
</organism>
<dbReference type="RefSeq" id="WP_305109000.1">
    <property type="nucleotide sequence ID" value="NZ_JAUTWS010000175.1"/>
</dbReference>
<name>A0ABT9ED58_9PROT</name>
<evidence type="ECO:0000313" key="1">
    <source>
        <dbReference type="EMBL" id="MDO9714160.1"/>
    </source>
</evidence>
<dbReference type="SUPFAM" id="SSF46689">
    <property type="entry name" value="Homeodomain-like"/>
    <property type="match status" value="1"/>
</dbReference>
<protein>
    <submittedName>
        <fullName evidence="1">Transposase</fullName>
    </submittedName>
</protein>
<feature type="non-terminal residue" evidence="1">
    <location>
        <position position="119"/>
    </location>
</feature>
<sequence length="119" mass="12902">MTRGEARRRYSPEEKVRLLAEVAAPGARVSEVSRRHGICASLLHRWRRQGEGRPVQKQARRAAPLGSFVPLLLEAGHPAHAAGSGPPMRDVTELAMEVVLRNGRVLRIGADADAAAVAR</sequence>
<dbReference type="InterPro" id="IPR002514">
    <property type="entry name" value="Transposase_8"/>
</dbReference>
<dbReference type="Proteomes" id="UP001243009">
    <property type="component" value="Unassembled WGS sequence"/>
</dbReference>
<comment type="caution">
    <text evidence="1">The sequence shown here is derived from an EMBL/GenBank/DDBJ whole genome shotgun (WGS) entry which is preliminary data.</text>
</comment>
<dbReference type="Pfam" id="PF01527">
    <property type="entry name" value="HTH_Tnp_1"/>
    <property type="match status" value="1"/>
</dbReference>
<dbReference type="NCBIfam" id="NF047595">
    <property type="entry name" value="IS66_ISRel24_TnpA"/>
    <property type="match status" value="1"/>
</dbReference>
<reference evidence="1 2" key="1">
    <citation type="submission" date="2023-08" db="EMBL/GenBank/DDBJ databases">
        <title>The draft genome sequence of Paracraurococcus sp. LOR1-02.</title>
        <authorList>
            <person name="Kingkaew E."/>
            <person name="Tanasupawat S."/>
        </authorList>
    </citation>
    <scope>NUCLEOTIDE SEQUENCE [LARGE SCALE GENOMIC DNA]</scope>
    <source>
        <strain evidence="1 2">LOR1-02</strain>
    </source>
</reference>
<dbReference type="EMBL" id="JAUTWS010000175">
    <property type="protein sequence ID" value="MDO9714160.1"/>
    <property type="molecule type" value="Genomic_DNA"/>
</dbReference>
<keyword evidence="2" id="KW-1185">Reference proteome</keyword>
<proteinExistence type="predicted"/>
<accession>A0ABT9ED58</accession>